<dbReference type="Gene3D" id="3.30.420.40">
    <property type="match status" value="2"/>
</dbReference>
<reference evidence="14 15" key="1">
    <citation type="submission" date="2017-01" db="EMBL/GenBank/DDBJ databases">
        <title>Complete Genome Sequence of Dolosigranulum pigrum isolated from a Patient with interstitial lung disease.</title>
        <authorList>
            <person name="Mukhopadhyay R."/>
            <person name="Joaquin J."/>
            <person name="Hogue R."/>
            <person name="Fitzgerald S."/>
            <person name="Jospin G."/>
            <person name="Eisen J.A."/>
            <person name="Chaturvedi V."/>
        </authorList>
    </citation>
    <scope>NUCLEOTIDE SEQUENCE [LARGE SCALE GENOMIC DNA]</scope>
    <source>
        <strain evidence="14 15">15S00348</strain>
    </source>
</reference>
<dbReference type="PROSITE" id="PS01125">
    <property type="entry name" value="ROK"/>
    <property type="match status" value="1"/>
</dbReference>
<comment type="catalytic activity">
    <reaction evidence="12">
        <text>D-fructose + ATP = D-fructose 6-phosphate + ADP + H(+)</text>
        <dbReference type="Rhea" id="RHEA:16125"/>
        <dbReference type="ChEBI" id="CHEBI:15378"/>
        <dbReference type="ChEBI" id="CHEBI:30616"/>
        <dbReference type="ChEBI" id="CHEBI:37721"/>
        <dbReference type="ChEBI" id="CHEBI:61527"/>
        <dbReference type="ChEBI" id="CHEBI:456216"/>
        <dbReference type="EC" id="2.7.1.4"/>
    </reaction>
</comment>
<evidence type="ECO:0000256" key="4">
    <source>
        <dbReference type="ARBA" id="ARBA00022723"/>
    </source>
</evidence>
<dbReference type="GO" id="GO:0046872">
    <property type="term" value="F:metal ion binding"/>
    <property type="evidence" value="ECO:0007669"/>
    <property type="project" value="UniProtKB-KW"/>
</dbReference>
<keyword evidence="5" id="KW-0547">Nucleotide-binding</keyword>
<evidence type="ECO:0000256" key="2">
    <source>
        <dbReference type="ARBA" id="ARBA00006479"/>
    </source>
</evidence>
<dbReference type="FunFam" id="3.30.420.40:FF:000136">
    <property type="entry name" value="Putative fructokinase"/>
    <property type="match status" value="1"/>
</dbReference>
<organism evidence="14 15">
    <name type="scientific">Dolosigranulum pigrum</name>
    <dbReference type="NCBI Taxonomy" id="29394"/>
    <lineage>
        <taxon>Bacteria</taxon>
        <taxon>Bacillati</taxon>
        <taxon>Bacillota</taxon>
        <taxon>Bacilli</taxon>
        <taxon>Lactobacillales</taxon>
        <taxon>Carnobacteriaceae</taxon>
        <taxon>Dolosigranulum</taxon>
    </lineage>
</organism>
<dbReference type="InterPro" id="IPR051804">
    <property type="entry name" value="Carb_Metab_Reg_Kinase/Isom"/>
</dbReference>
<protein>
    <recommendedName>
        <fullName evidence="13">Fructokinase</fullName>
        <ecNumber evidence="11">2.7.1.4</ecNumber>
    </recommendedName>
</protein>
<comment type="caution">
    <text evidence="14">The sequence shown here is derived from an EMBL/GenBank/DDBJ whole genome shotgun (WGS) entry which is preliminary data.</text>
</comment>
<name>A0A1S8KNH4_9LACT</name>
<evidence type="ECO:0000256" key="11">
    <source>
        <dbReference type="ARBA" id="ARBA00038887"/>
    </source>
</evidence>
<dbReference type="Pfam" id="PF00480">
    <property type="entry name" value="ROK"/>
    <property type="match status" value="1"/>
</dbReference>
<keyword evidence="4" id="KW-0479">Metal-binding</keyword>
<dbReference type="GO" id="GO:0008865">
    <property type="term" value="F:fructokinase activity"/>
    <property type="evidence" value="ECO:0007669"/>
    <property type="project" value="UniProtKB-EC"/>
</dbReference>
<dbReference type="PANTHER" id="PTHR42742">
    <property type="entry name" value="TRANSCRIPTIONAL REPRESSOR MPRA"/>
    <property type="match status" value="1"/>
</dbReference>
<keyword evidence="7" id="KW-0862">Zinc</keyword>
<keyword evidence="9" id="KW-0460">Magnesium</keyword>
<dbReference type="InterPro" id="IPR049874">
    <property type="entry name" value="ROK_cs"/>
</dbReference>
<evidence type="ECO:0000313" key="14">
    <source>
        <dbReference type="EMBL" id="OOL81203.1"/>
    </source>
</evidence>
<comment type="similarity">
    <text evidence="2">Belongs to the ROK (NagC/XylR) family.</text>
</comment>
<keyword evidence="10" id="KW-0119">Carbohydrate metabolism</keyword>
<evidence type="ECO:0000313" key="15">
    <source>
        <dbReference type="Proteomes" id="UP000190409"/>
    </source>
</evidence>
<dbReference type="FunFam" id="3.30.420.40:FF:000153">
    <property type="entry name" value="Putative fructokinase"/>
    <property type="match status" value="1"/>
</dbReference>
<evidence type="ECO:0000256" key="6">
    <source>
        <dbReference type="ARBA" id="ARBA00022777"/>
    </source>
</evidence>
<keyword evidence="3" id="KW-0808">Transferase</keyword>
<evidence type="ECO:0000256" key="8">
    <source>
        <dbReference type="ARBA" id="ARBA00022840"/>
    </source>
</evidence>
<sequence>MLGAIETGGTKIVCAVGDDALNIIERVSFPTTTPDETFEHIFNFFDQYDELRAIGIGSFGPIDVNKESDTYGYITSTPKLAWQDTDFLGRMKARYDIPMGWTTDVNAAALGEYELGAAQGTNSCVYITVGTGIGGGAVVDGKPLEGYGHPELGHMLVRLHPEDTAFDGFCPFHGTCLEGVAAGPAIEQRYGKSGQELAEEDHVWELEAFYLAQAIVNITLTLSPERIVLGGGVMKQRQIFRFLKKAFKEQLNDYVATPPLDEYLVPPALEDNAGITGGLLLAKRALQS</sequence>
<proteinExistence type="inferred from homology"/>
<evidence type="ECO:0000256" key="12">
    <source>
        <dbReference type="ARBA" id="ARBA00048451"/>
    </source>
</evidence>
<dbReference type="InterPro" id="IPR043129">
    <property type="entry name" value="ATPase_NBD"/>
</dbReference>
<keyword evidence="6 14" id="KW-0418">Kinase</keyword>
<accession>A0A1S8KNH4</accession>
<dbReference type="EC" id="2.7.1.4" evidence="11"/>
<evidence type="ECO:0000256" key="7">
    <source>
        <dbReference type="ARBA" id="ARBA00022833"/>
    </source>
</evidence>
<dbReference type="RefSeq" id="WP_077862668.1">
    <property type="nucleotide sequence ID" value="NZ_CP040409.1"/>
</dbReference>
<dbReference type="GO" id="GO:0005524">
    <property type="term" value="F:ATP binding"/>
    <property type="evidence" value="ECO:0007669"/>
    <property type="project" value="UniProtKB-KW"/>
</dbReference>
<dbReference type="PANTHER" id="PTHR42742:SF3">
    <property type="entry name" value="FRUCTOKINASE"/>
    <property type="match status" value="1"/>
</dbReference>
<dbReference type="InterPro" id="IPR000600">
    <property type="entry name" value="ROK"/>
</dbReference>
<gene>
    <name evidence="14" type="ORF">BWX42_05200</name>
</gene>
<evidence type="ECO:0000256" key="5">
    <source>
        <dbReference type="ARBA" id="ARBA00022741"/>
    </source>
</evidence>
<evidence type="ECO:0000256" key="13">
    <source>
        <dbReference type="ARBA" id="ARBA00074653"/>
    </source>
</evidence>
<evidence type="ECO:0000256" key="10">
    <source>
        <dbReference type="ARBA" id="ARBA00023277"/>
    </source>
</evidence>
<dbReference type="SUPFAM" id="SSF53067">
    <property type="entry name" value="Actin-like ATPase domain"/>
    <property type="match status" value="1"/>
</dbReference>
<evidence type="ECO:0000256" key="9">
    <source>
        <dbReference type="ARBA" id="ARBA00022842"/>
    </source>
</evidence>
<dbReference type="CDD" id="cd24067">
    <property type="entry name" value="ASKHA_NBD_ROK_BsFRK-like"/>
    <property type="match status" value="1"/>
</dbReference>
<evidence type="ECO:0000256" key="1">
    <source>
        <dbReference type="ARBA" id="ARBA00001946"/>
    </source>
</evidence>
<comment type="cofactor">
    <cofactor evidence="1">
        <name>Mg(2+)</name>
        <dbReference type="ChEBI" id="CHEBI:18420"/>
    </cofactor>
</comment>
<dbReference type="Proteomes" id="UP000190409">
    <property type="component" value="Unassembled WGS sequence"/>
</dbReference>
<keyword evidence="8" id="KW-0067">ATP-binding</keyword>
<evidence type="ECO:0000256" key="3">
    <source>
        <dbReference type="ARBA" id="ARBA00022679"/>
    </source>
</evidence>
<dbReference type="AlphaFoldDB" id="A0A1S8KNH4"/>
<dbReference type="EMBL" id="MUYF01000003">
    <property type="protein sequence ID" value="OOL81203.1"/>
    <property type="molecule type" value="Genomic_DNA"/>
</dbReference>